<dbReference type="EMBL" id="VSRR010008842">
    <property type="protein sequence ID" value="MPC49383.1"/>
    <property type="molecule type" value="Genomic_DNA"/>
</dbReference>
<keyword evidence="2" id="KW-1185">Reference proteome</keyword>
<sequence>MYESATVSVSFTDDGASGGCRAETVFGDSMEWPLRSWRMPWICGLLLLDMSPAFNTLQQYTTCGNDCNLHTQTRKFTHKRFSFSSLDNI</sequence>
<accession>A0A5B7FWL2</accession>
<evidence type="ECO:0000313" key="2">
    <source>
        <dbReference type="Proteomes" id="UP000324222"/>
    </source>
</evidence>
<dbReference type="Proteomes" id="UP000324222">
    <property type="component" value="Unassembled WGS sequence"/>
</dbReference>
<proteinExistence type="predicted"/>
<protein>
    <submittedName>
        <fullName evidence="1">Uncharacterized protein</fullName>
    </submittedName>
</protein>
<gene>
    <name evidence="1" type="ORF">E2C01_043182</name>
</gene>
<name>A0A5B7FWL2_PORTR</name>
<dbReference type="AlphaFoldDB" id="A0A5B7FWL2"/>
<reference evidence="1 2" key="1">
    <citation type="submission" date="2019-05" db="EMBL/GenBank/DDBJ databases">
        <title>Another draft genome of Portunus trituberculatus and its Hox gene families provides insights of decapod evolution.</title>
        <authorList>
            <person name="Jeong J.-H."/>
            <person name="Song I."/>
            <person name="Kim S."/>
            <person name="Choi T."/>
            <person name="Kim D."/>
            <person name="Ryu S."/>
            <person name="Kim W."/>
        </authorList>
    </citation>
    <scope>NUCLEOTIDE SEQUENCE [LARGE SCALE GENOMIC DNA]</scope>
    <source>
        <tissue evidence="1">Muscle</tissue>
    </source>
</reference>
<evidence type="ECO:0000313" key="1">
    <source>
        <dbReference type="EMBL" id="MPC49383.1"/>
    </source>
</evidence>
<organism evidence="1 2">
    <name type="scientific">Portunus trituberculatus</name>
    <name type="common">Swimming crab</name>
    <name type="synonym">Neptunus trituberculatus</name>
    <dbReference type="NCBI Taxonomy" id="210409"/>
    <lineage>
        <taxon>Eukaryota</taxon>
        <taxon>Metazoa</taxon>
        <taxon>Ecdysozoa</taxon>
        <taxon>Arthropoda</taxon>
        <taxon>Crustacea</taxon>
        <taxon>Multicrustacea</taxon>
        <taxon>Malacostraca</taxon>
        <taxon>Eumalacostraca</taxon>
        <taxon>Eucarida</taxon>
        <taxon>Decapoda</taxon>
        <taxon>Pleocyemata</taxon>
        <taxon>Brachyura</taxon>
        <taxon>Eubrachyura</taxon>
        <taxon>Portunoidea</taxon>
        <taxon>Portunidae</taxon>
        <taxon>Portuninae</taxon>
        <taxon>Portunus</taxon>
    </lineage>
</organism>
<comment type="caution">
    <text evidence="1">The sequence shown here is derived from an EMBL/GenBank/DDBJ whole genome shotgun (WGS) entry which is preliminary data.</text>
</comment>